<dbReference type="Gene3D" id="1.25.40.10">
    <property type="entry name" value="Tetratricopeptide repeat domain"/>
    <property type="match status" value="2"/>
</dbReference>
<dbReference type="InterPro" id="IPR011990">
    <property type="entry name" value="TPR-like_helical_dom_sf"/>
</dbReference>
<comment type="catalytic activity">
    <reaction evidence="2">
        <text>2 GTP = 3',3'-c-di-GMP + 2 diphosphate</text>
        <dbReference type="Rhea" id="RHEA:24898"/>
        <dbReference type="ChEBI" id="CHEBI:33019"/>
        <dbReference type="ChEBI" id="CHEBI:37565"/>
        <dbReference type="ChEBI" id="CHEBI:58805"/>
        <dbReference type="EC" id="2.7.7.65"/>
    </reaction>
</comment>
<feature type="coiled-coil region" evidence="3">
    <location>
        <begin position="621"/>
        <end position="648"/>
    </location>
</feature>
<dbReference type="InterPro" id="IPR000160">
    <property type="entry name" value="GGDEF_dom"/>
</dbReference>
<protein>
    <recommendedName>
        <fullName evidence="1">diguanylate cyclase</fullName>
        <ecNumber evidence="1">2.7.7.65</ecNumber>
    </recommendedName>
</protein>
<dbReference type="PANTHER" id="PTHR45138:SF9">
    <property type="entry name" value="DIGUANYLATE CYCLASE DGCM-RELATED"/>
    <property type="match status" value="1"/>
</dbReference>
<dbReference type="CDD" id="cd01949">
    <property type="entry name" value="GGDEF"/>
    <property type="match status" value="1"/>
</dbReference>
<dbReference type="RefSeq" id="WP_372265360.1">
    <property type="nucleotide sequence ID" value="NZ_JBFRUW010000016.1"/>
</dbReference>
<dbReference type="SUPFAM" id="SSF55073">
    <property type="entry name" value="Nucleotide cyclase"/>
    <property type="match status" value="1"/>
</dbReference>
<dbReference type="PANTHER" id="PTHR45138">
    <property type="entry name" value="REGULATORY COMPONENTS OF SENSORY TRANSDUCTION SYSTEM"/>
    <property type="match status" value="1"/>
</dbReference>
<keyword evidence="5" id="KW-0548">Nucleotidyltransferase</keyword>
<evidence type="ECO:0000256" key="3">
    <source>
        <dbReference type="SAM" id="Coils"/>
    </source>
</evidence>
<evidence type="ECO:0000256" key="2">
    <source>
        <dbReference type="ARBA" id="ARBA00034247"/>
    </source>
</evidence>
<dbReference type="EC" id="2.7.7.65" evidence="1"/>
<dbReference type="SUPFAM" id="SSF55781">
    <property type="entry name" value="GAF domain-like"/>
    <property type="match status" value="1"/>
</dbReference>
<dbReference type="NCBIfam" id="TIGR00254">
    <property type="entry name" value="GGDEF"/>
    <property type="match status" value="1"/>
</dbReference>
<keyword evidence="3" id="KW-0175">Coiled coil</keyword>
<accession>A0ABV4N9I4</accession>
<organism evidence="5 6">
    <name type="scientific">Vibrio gallaecicus</name>
    <dbReference type="NCBI Taxonomy" id="552386"/>
    <lineage>
        <taxon>Bacteria</taxon>
        <taxon>Pseudomonadati</taxon>
        <taxon>Pseudomonadota</taxon>
        <taxon>Gammaproteobacteria</taxon>
        <taxon>Vibrionales</taxon>
        <taxon>Vibrionaceae</taxon>
        <taxon>Vibrio</taxon>
    </lineage>
</organism>
<dbReference type="Gene3D" id="3.30.70.270">
    <property type="match status" value="1"/>
</dbReference>
<feature type="coiled-coil region" evidence="3">
    <location>
        <begin position="511"/>
        <end position="538"/>
    </location>
</feature>
<comment type="caution">
    <text evidence="5">The sequence shown here is derived from an EMBL/GenBank/DDBJ whole genome shotgun (WGS) entry which is preliminary data.</text>
</comment>
<dbReference type="EMBL" id="JBFRUW010000016">
    <property type="protein sequence ID" value="MFA0567837.1"/>
    <property type="molecule type" value="Genomic_DNA"/>
</dbReference>
<dbReference type="SMART" id="SM00267">
    <property type="entry name" value="GGDEF"/>
    <property type="match status" value="1"/>
</dbReference>
<dbReference type="Gene3D" id="3.30.450.40">
    <property type="match status" value="1"/>
</dbReference>
<reference evidence="5 6" key="1">
    <citation type="journal article" date="2024" name="ISME J.">
        <title>Tailless and filamentous prophages are predominant in marine Vibrio.</title>
        <authorList>
            <person name="Steensen K."/>
            <person name="Seneca J."/>
            <person name="Bartlau N."/>
            <person name="Yu X.A."/>
            <person name="Hussain F.A."/>
            <person name="Polz M.F."/>
        </authorList>
    </citation>
    <scope>NUCLEOTIDE SEQUENCE [LARGE SCALE GENOMIC DNA]</scope>
    <source>
        <strain evidence="5 6">10N.222.51.A1</strain>
    </source>
</reference>
<sequence length="720" mass="81723">MNYAKSFTHYLDVRLINVIEAPSPNDIMIIRQEIEDAAIRLDETIPSAVKFFIHGFLMLKQGRLQESLVQLAEAKHKSAASPSIALKYYIDYGVGIALVRAGNYAEAIVALTQATECTYLDNIKLAARIYGNLGYIFLETHDYSKAHSYCELSWETCDQNENIATKPILTNLAYSNTKLGRYDIAEQQFAQYRQHLRQNPNLLGSFFYGNAYGAHLEILGEIDESLEQFKVAIDSAEKLNDNIYLLDSLHEYCRCASKHQRFDVIHSYLSKAISLAYEYGSANLMRDFAEILKAVGRRTEDLDHRCDIYEHALELQSKAIVIHTESINESISQLYQLHSERPKLEDAQSLANNLKLISSFGEYLGSHNNLTDMAFRLNKDLGKIMSVDCLALGLYNEEKKQIQYNQFIDLGQLLEPFSINCKDESTLSTYCIKNKSTFVHGHFSPAILQNLLSGKPTANAFVGTTEEDYPSIMMIPLTLDDKILGILTIQSHLRHAYQDYHVSLIKHLCSYIAVDLQNKQHKKQLEEQKKELNNLVNLDPLTGLYNRVSLASSIKNLQECERTSNQLAVLLIDIDYYKQFNDSYGHIRGDEVLLALAHLLRTTFSSEICKVFRYGGDEFLILTECLKLQEIEKKISQLQAELHSLNIEHNSSKCSDRITLSIGGARFESDFKNTLLDSELIQRADEALYSVKAKGRNDVLIKKITPNSAKITSLPTIPFI</sequence>
<dbReference type="InterPro" id="IPR029016">
    <property type="entry name" value="GAF-like_dom_sf"/>
</dbReference>
<proteinExistence type="predicted"/>
<evidence type="ECO:0000313" key="6">
    <source>
        <dbReference type="Proteomes" id="UP001570417"/>
    </source>
</evidence>
<dbReference type="Pfam" id="PF00990">
    <property type="entry name" value="GGDEF"/>
    <property type="match status" value="1"/>
</dbReference>
<dbReference type="GO" id="GO:0052621">
    <property type="term" value="F:diguanylate cyclase activity"/>
    <property type="evidence" value="ECO:0007669"/>
    <property type="project" value="UniProtKB-EC"/>
</dbReference>
<dbReference type="PROSITE" id="PS50887">
    <property type="entry name" value="GGDEF"/>
    <property type="match status" value="1"/>
</dbReference>
<keyword evidence="6" id="KW-1185">Reference proteome</keyword>
<dbReference type="Proteomes" id="UP001570417">
    <property type="component" value="Unassembled WGS sequence"/>
</dbReference>
<gene>
    <name evidence="5" type="ORF">AB4566_06085</name>
</gene>
<dbReference type="InterPro" id="IPR050469">
    <property type="entry name" value="Diguanylate_Cyclase"/>
</dbReference>
<feature type="domain" description="GGDEF" evidence="4">
    <location>
        <begin position="565"/>
        <end position="704"/>
    </location>
</feature>
<evidence type="ECO:0000259" key="4">
    <source>
        <dbReference type="PROSITE" id="PS50887"/>
    </source>
</evidence>
<keyword evidence="5" id="KW-0808">Transferase</keyword>
<dbReference type="InterPro" id="IPR029787">
    <property type="entry name" value="Nucleotide_cyclase"/>
</dbReference>
<evidence type="ECO:0000313" key="5">
    <source>
        <dbReference type="EMBL" id="MFA0567837.1"/>
    </source>
</evidence>
<name>A0ABV4N9I4_9VIBR</name>
<dbReference type="InterPro" id="IPR043128">
    <property type="entry name" value="Rev_trsase/Diguanyl_cyclase"/>
</dbReference>
<evidence type="ECO:0000256" key="1">
    <source>
        <dbReference type="ARBA" id="ARBA00012528"/>
    </source>
</evidence>
<dbReference type="SUPFAM" id="SSF48452">
    <property type="entry name" value="TPR-like"/>
    <property type="match status" value="2"/>
</dbReference>